<dbReference type="PROSITE" id="PS00211">
    <property type="entry name" value="ABC_TRANSPORTER_1"/>
    <property type="match status" value="1"/>
</dbReference>
<dbReference type="InterPro" id="IPR017871">
    <property type="entry name" value="ABC_transporter-like_CS"/>
</dbReference>
<protein>
    <submittedName>
        <fullName evidence="7">ABC transporter ATP-binding protein</fullName>
    </submittedName>
</protein>
<proteinExistence type="inferred from homology"/>
<accession>A0ABS5RXT2</accession>
<dbReference type="CDD" id="cd03224">
    <property type="entry name" value="ABC_TM1139_LivF_branched"/>
    <property type="match status" value="1"/>
</dbReference>
<keyword evidence="3" id="KW-0547">Nucleotide-binding</keyword>
<dbReference type="SUPFAM" id="SSF52540">
    <property type="entry name" value="P-loop containing nucleoside triphosphate hydrolases"/>
    <property type="match status" value="1"/>
</dbReference>
<evidence type="ECO:0000313" key="8">
    <source>
        <dbReference type="Proteomes" id="UP001297272"/>
    </source>
</evidence>
<dbReference type="InterPro" id="IPR027417">
    <property type="entry name" value="P-loop_NTPase"/>
</dbReference>
<keyword evidence="4 7" id="KW-0067">ATP-binding</keyword>
<dbReference type="PANTHER" id="PTHR43820:SF7">
    <property type="entry name" value="BRANCHED-CHAIN AMINO ACID TRANSPORT ATP-BINDING PROTEIN LIVF-RELATED"/>
    <property type="match status" value="1"/>
</dbReference>
<evidence type="ECO:0000256" key="4">
    <source>
        <dbReference type="ARBA" id="ARBA00022840"/>
    </source>
</evidence>
<comment type="similarity">
    <text evidence="1">Belongs to the ABC transporter superfamily.</text>
</comment>
<dbReference type="InterPro" id="IPR052156">
    <property type="entry name" value="BCAA_Transport_ATP-bd_LivF"/>
</dbReference>
<dbReference type="SMART" id="SM00382">
    <property type="entry name" value="AAA"/>
    <property type="match status" value="1"/>
</dbReference>
<dbReference type="InterPro" id="IPR003439">
    <property type="entry name" value="ABC_transporter-like_ATP-bd"/>
</dbReference>
<keyword evidence="5" id="KW-0029">Amino-acid transport</keyword>
<dbReference type="GO" id="GO:0005524">
    <property type="term" value="F:ATP binding"/>
    <property type="evidence" value="ECO:0007669"/>
    <property type="project" value="UniProtKB-KW"/>
</dbReference>
<keyword evidence="8" id="KW-1185">Reference proteome</keyword>
<keyword evidence="2" id="KW-0813">Transport</keyword>
<dbReference type="PROSITE" id="PS50893">
    <property type="entry name" value="ABC_TRANSPORTER_2"/>
    <property type="match status" value="1"/>
</dbReference>
<dbReference type="PANTHER" id="PTHR43820">
    <property type="entry name" value="HIGH-AFFINITY BRANCHED-CHAIN AMINO ACID TRANSPORT ATP-BINDING PROTEIN LIVF"/>
    <property type="match status" value="1"/>
</dbReference>
<evidence type="ECO:0000256" key="5">
    <source>
        <dbReference type="ARBA" id="ARBA00022970"/>
    </source>
</evidence>
<dbReference type="Gene3D" id="3.40.50.300">
    <property type="entry name" value="P-loop containing nucleotide triphosphate hydrolases"/>
    <property type="match status" value="1"/>
</dbReference>
<evidence type="ECO:0000259" key="6">
    <source>
        <dbReference type="PROSITE" id="PS50893"/>
    </source>
</evidence>
<evidence type="ECO:0000313" key="7">
    <source>
        <dbReference type="EMBL" id="MBS9721848.1"/>
    </source>
</evidence>
<comment type="caution">
    <text evidence="7">The sequence shown here is derived from an EMBL/GenBank/DDBJ whole genome shotgun (WGS) entry which is preliminary data.</text>
</comment>
<dbReference type="RefSeq" id="WP_213985463.1">
    <property type="nucleotide sequence ID" value="NZ_JAFMNX010000003.1"/>
</dbReference>
<dbReference type="Pfam" id="PF00005">
    <property type="entry name" value="ABC_tran"/>
    <property type="match status" value="1"/>
</dbReference>
<dbReference type="InterPro" id="IPR003593">
    <property type="entry name" value="AAA+_ATPase"/>
</dbReference>
<sequence length="243" mass="25644">MSMPLLTASDLVGGYRPGLPILHGAGIQVSAGEFVALIGPNGAGKSTLMKAIAGIVPIWSGQVELAGRVVTNTPPHRLAEAELAFVPQTNNVFTSLTIDENLRLGAAALSRGQAGQALARSYEAFPDLTRFRNVPARALSGGQRQMLAVARALLTSPKLLMLDEPSAGLSPLMVSDVFSRLKALVHDGVAILMVEQNVKAAFSVADRAYVLTEGRNRLDGTPEHLSAMDEIVELYLGGGGRKH</sequence>
<name>A0ABS5RXT2_9HYPH</name>
<organism evidence="7 8">
    <name type="scientific">Tianweitania aestuarii</name>
    <dbReference type="NCBI Taxonomy" id="2814886"/>
    <lineage>
        <taxon>Bacteria</taxon>
        <taxon>Pseudomonadati</taxon>
        <taxon>Pseudomonadota</taxon>
        <taxon>Alphaproteobacteria</taxon>
        <taxon>Hyphomicrobiales</taxon>
        <taxon>Phyllobacteriaceae</taxon>
        <taxon>Tianweitania</taxon>
    </lineage>
</organism>
<evidence type="ECO:0000256" key="2">
    <source>
        <dbReference type="ARBA" id="ARBA00022448"/>
    </source>
</evidence>
<dbReference type="EMBL" id="JAFMNX010000003">
    <property type="protein sequence ID" value="MBS9721848.1"/>
    <property type="molecule type" value="Genomic_DNA"/>
</dbReference>
<evidence type="ECO:0000256" key="3">
    <source>
        <dbReference type="ARBA" id="ARBA00022741"/>
    </source>
</evidence>
<dbReference type="Proteomes" id="UP001297272">
    <property type="component" value="Unassembled WGS sequence"/>
</dbReference>
<reference evidence="7 8" key="1">
    <citation type="submission" date="2021-03" db="EMBL/GenBank/DDBJ databases">
        <title>Tianweitania aestuarii sp. nov., isolated from a tidal flat.</title>
        <authorList>
            <person name="Park S."/>
            <person name="Yoon J.-H."/>
        </authorList>
    </citation>
    <scope>NUCLEOTIDE SEQUENCE [LARGE SCALE GENOMIC DNA]</scope>
    <source>
        <strain evidence="7 8">BSSL-BM11</strain>
    </source>
</reference>
<gene>
    <name evidence="7" type="ORF">JYU29_14250</name>
</gene>
<feature type="domain" description="ABC transporter" evidence="6">
    <location>
        <begin position="6"/>
        <end position="238"/>
    </location>
</feature>
<evidence type="ECO:0000256" key="1">
    <source>
        <dbReference type="ARBA" id="ARBA00005417"/>
    </source>
</evidence>